<organism evidence="2 3">
    <name type="scientific">Spirosoma validum</name>
    <dbReference type="NCBI Taxonomy" id="2771355"/>
    <lineage>
        <taxon>Bacteria</taxon>
        <taxon>Pseudomonadati</taxon>
        <taxon>Bacteroidota</taxon>
        <taxon>Cytophagia</taxon>
        <taxon>Cytophagales</taxon>
        <taxon>Cytophagaceae</taxon>
        <taxon>Spirosoma</taxon>
    </lineage>
</organism>
<feature type="signal peptide" evidence="1">
    <location>
        <begin position="1"/>
        <end position="21"/>
    </location>
</feature>
<keyword evidence="1" id="KW-0732">Signal</keyword>
<protein>
    <submittedName>
        <fullName evidence="2">Uncharacterized protein</fullName>
    </submittedName>
</protein>
<feature type="chain" id="PRO_5037119189" evidence="1">
    <location>
        <begin position="22"/>
        <end position="136"/>
    </location>
</feature>
<name>A0A927B5Q6_9BACT</name>
<evidence type="ECO:0000313" key="2">
    <source>
        <dbReference type="EMBL" id="MBD2755879.1"/>
    </source>
</evidence>
<keyword evidence="3" id="KW-1185">Reference proteome</keyword>
<proteinExistence type="predicted"/>
<gene>
    <name evidence="2" type="ORF">IC230_23455</name>
</gene>
<evidence type="ECO:0000256" key="1">
    <source>
        <dbReference type="SAM" id="SignalP"/>
    </source>
</evidence>
<accession>A0A927B5Q6</accession>
<comment type="caution">
    <text evidence="2">The sequence shown here is derived from an EMBL/GenBank/DDBJ whole genome shotgun (WGS) entry which is preliminary data.</text>
</comment>
<sequence>MKNVLQLSVLFFCCALSNLCAGQHTFTTCSAAFLRNKMIVNEYTTKGKCSVATNATGKLTVNIVELSPGESKVTTRLPFTVAIRDKNTKTLTMYSTQSCKQLPVQNVLSRCRKGDHIVLITTDNQYALPHNEILVR</sequence>
<dbReference type="RefSeq" id="WP_191041508.1">
    <property type="nucleotide sequence ID" value="NZ_JACXAA010000010.1"/>
</dbReference>
<evidence type="ECO:0000313" key="3">
    <source>
        <dbReference type="Proteomes" id="UP000653797"/>
    </source>
</evidence>
<dbReference type="EMBL" id="JACXAA010000010">
    <property type="protein sequence ID" value="MBD2755879.1"/>
    <property type="molecule type" value="Genomic_DNA"/>
</dbReference>
<dbReference type="AlphaFoldDB" id="A0A927B5Q6"/>
<reference evidence="2" key="1">
    <citation type="submission" date="2020-09" db="EMBL/GenBank/DDBJ databases">
        <authorList>
            <person name="Kim M.K."/>
        </authorList>
    </citation>
    <scope>NUCLEOTIDE SEQUENCE</scope>
    <source>
        <strain evidence="2">BT704</strain>
    </source>
</reference>
<dbReference type="Proteomes" id="UP000653797">
    <property type="component" value="Unassembled WGS sequence"/>
</dbReference>